<sequence length="201" mass="23733">MINSIYYRVFLNNPLKEVSNISKKYFQIDLKKCKLLGAGCEGKVYLTPEGHALKIFNNGKKCYHEHSLLKKVDGSKYFPKIIETKDNYMLREYVGGKSLDDYLKKNTLTEKLAVNLIELIEEFQKLGFKRLDMAPRHIFVQHGEGIKVIDPRKCFTKRVKFPYILLKYLEKQNQLDKFLIVLIKVRPKLAEEWIKLINRYL</sequence>
<evidence type="ECO:0000313" key="2">
    <source>
        <dbReference type="Proteomes" id="UP000037043"/>
    </source>
</evidence>
<keyword evidence="2" id="KW-1185">Reference proteome</keyword>
<evidence type="ECO:0000313" key="1">
    <source>
        <dbReference type="EMBL" id="KOA19430.1"/>
    </source>
</evidence>
<dbReference type="AlphaFoldDB" id="A0A0L6Z8Y8"/>
<organism evidence="1 2">
    <name type="scientific">Clostridium homopropionicum DSM 5847</name>
    <dbReference type="NCBI Taxonomy" id="1121318"/>
    <lineage>
        <taxon>Bacteria</taxon>
        <taxon>Bacillati</taxon>
        <taxon>Bacillota</taxon>
        <taxon>Clostridia</taxon>
        <taxon>Eubacteriales</taxon>
        <taxon>Clostridiaceae</taxon>
        <taxon>Clostridium</taxon>
    </lineage>
</organism>
<dbReference type="STRING" id="36844.SAMN04488501_11369"/>
<accession>A0A0L6Z8Y8</accession>
<dbReference type="Gene3D" id="1.10.510.10">
    <property type="entry name" value="Transferase(Phosphotransferase) domain 1"/>
    <property type="match status" value="1"/>
</dbReference>
<protein>
    <recommendedName>
        <fullName evidence="3">Serine/threonine protein kinase</fullName>
    </recommendedName>
</protein>
<dbReference type="EMBL" id="LHUR01000024">
    <property type="protein sequence ID" value="KOA19430.1"/>
    <property type="molecule type" value="Genomic_DNA"/>
</dbReference>
<dbReference type="InterPro" id="IPR011009">
    <property type="entry name" value="Kinase-like_dom_sf"/>
</dbReference>
<evidence type="ECO:0008006" key="3">
    <source>
        <dbReference type="Google" id="ProtNLM"/>
    </source>
</evidence>
<dbReference type="SUPFAM" id="SSF56112">
    <property type="entry name" value="Protein kinase-like (PK-like)"/>
    <property type="match status" value="1"/>
</dbReference>
<dbReference type="RefSeq" id="WP_052221738.1">
    <property type="nucleotide sequence ID" value="NZ_LHUR01000024.1"/>
</dbReference>
<dbReference type="Proteomes" id="UP000037043">
    <property type="component" value="Unassembled WGS sequence"/>
</dbReference>
<comment type="caution">
    <text evidence="1">The sequence shown here is derived from an EMBL/GenBank/DDBJ whole genome shotgun (WGS) entry which is preliminary data.</text>
</comment>
<reference evidence="2" key="1">
    <citation type="submission" date="2015-08" db="EMBL/GenBank/DDBJ databases">
        <title>Genome sequence of the strict anaerobe Clostridium homopropionicum LuHBu1 (DSM 5847T).</title>
        <authorList>
            <person name="Poehlein A."/>
            <person name="Beck M."/>
            <person name="Schiel-Bengelsdorf B."/>
            <person name="Bengelsdorf F.R."/>
            <person name="Daniel R."/>
            <person name="Duerre P."/>
        </authorList>
    </citation>
    <scope>NUCLEOTIDE SEQUENCE [LARGE SCALE GENOMIC DNA]</scope>
    <source>
        <strain evidence="2">DSM 5847</strain>
    </source>
</reference>
<dbReference type="PATRIC" id="fig|1121318.3.peg.2230"/>
<proteinExistence type="predicted"/>
<gene>
    <name evidence="1" type="ORF">CLHOM_22210</name>
</gene>
<name>A0A0L6Z8Y8_9CLOT</name>